<reference evidence="1" key="1">
    <citation type="journal article" date="2017" name="Front. Cell. Infect. Microbiol.">
        <title>The Distinct Transcriptional Response of the Midgut of Amblyomma sculptum and Amblyomma aureolatum Ticks to Rickettsia rickettsii Correlates to Their Differences in Susceptibility to Infection.</title>
        <authorList>
            <person name="Martins L.A."/>
            <person name="Galletti M.F.B.M."/>
            <person name="Ribeiro J.M."/>
            <person name="Fujita A."/>
            <person name="Costa F.B."/>
            <person name="Labruna M.B."/>
            <person name="Daffre S."/>
            <person name="Fogaca A.C."/>
        </authorList>
    </citation>
    <scope>NUCLEOTIDE SEQUENCE</scope>
</reference>
<accession>A0A1E1X0L0</accession>
<feature type="non-terminal residue" evidence="1">
    <location>
        <position position="1"/>
    </location>
</feature>
<proteinExistence type="evidence at transcript level"/>
<dbReference type="InterPro" id="IPR002970">
    <property type="entry name" value="Tick_his-bd"/>
</dbReference>
<protein>
    <submittedName>
        <fullName evidence="1">Putative lipocalin lipocalin</fullName>
    </submittedName>
</protein>
<dbReference type="Gene3D" id="2.40.128.20">
    <property type="match status" value="1"/>
</dbReference>
<dbReference type="GO" id="GO:0030682">
    <property type="term" value="P:symbiont-mediated perturbation of host defenses"/>
    <property type="evidence" value="ECO:0007669"/>
    <property type="project" value="InterPro"/>
</dbReference>
<dbReference type="GO" id="GO:0043176">
    <property type="term" value="F:amine binding"/>
    <property type="evidence" value="ECO:0007669"/>
    <property type="project" value="InterPro"/>
</dbReference>
<dbReference type="EMBL" id="GFAC01006607">
    <property type="protein sequence ID" value="JAT92581.1"/>
    <property type="molecule type" value="mRNA"/>
</dbReference>
<evidence type="ECO:0000313" key="1">
    <source>
        <dbReference type="EMBL" id="JAT92581.1"/>
    </source>
</evidence>
<name>A0A1E1X0L0_9ACAR</name>
<dbReference type="Pfam" id="PF02098">
    <property type="entry name" value="His_binding"/>
    <property type="match status" value="1"/>
</dbReference>
<dbReference type="InterPro" id="IPR012674">
    <property type="entry name" value="Calycin"/>
</dbReference>
<organism evidence="1">
    <name type="scientific">Amblyomma aureolatum</name>
    <dbReference type="NCBI Taxonomy" id="187763"/>
    <lineage>
        <taxon>Eukaryota</taxon>
        <taxon>Metazoa</taxon>
        <taxon>Ecdysozoa</taxon>
        <taxon>Arthropoda</taxon>
        <taxon>Chelicerata</taxon>
        <taxon>Arachnida</taxon>
        <taxon>Acari</taxon>
        <taxon>Parasitiformes</taxon>
        <taxon>Ixodida</taxon>
        <taxon>Ixodoidea</taxon>
        <taxon>Ixodidae</taxon>
        <taxon>Amblyomminae</taxon>
        <taxon>Amblyomma</taxon>
    </lineage>
</organism>
<dbReference type="SUPFAM" id="SSF50814">
    <property type="entry name" value="Lipocalins"/>
    <property type="match status" value="1"/>
</dbReference>
<dbReference type="AlphaFoldDB" id="A0A1E1X0L0"/>
<sequence>RNEHGITSSEAWKFISSDQIYLLRSNVSFPGVQCIRADTLKKDECNETLSQEVYVKVLVNSTTRWFTMNATYRPISRDSIGHATAFTSTDERTGETTNYTFTPLSKRSCAVAHKKKGKSSEDARRSCELWVTQEYLSVPNLMTSCVNAFQDQCGCPSGVSFQAEECRNVPGHVA</sequence>